<organism evidence="3 4">
    <name type="scientific">Hyperthermus butylicus (strain DSM 5456 / JCM 9403 / PLM1-5)</name>
    <dbReference type="NCBI Taxonomy" id="415426"/>
    <lineage>
        <taxon>Archaea</taxon>
        <taxon>Thermoproteota</taxon>
        <taxon>Thermoprotei</taxon>
        <taxon>Desulfurococcales</taxon>
        <taxon>Pyrodictiaceae</taxon>
        <taxon>Hyperthermus</taxon>
    </lineage>
</organism>
<keyword evidence="2" id="KW-1133">Transmembrane helix</keyword>
<feature type="coiled-coil region" evidence="1">
    <location>
        <begin position="223"/>
        <end position="420"/>
    </location>
</feature>
<evidence type="ECO:0000313" key="4">
    <source>
        <dbReference type="Proteomes" id="UP000002593"/>
    </source>
</evidence>
<dbReference type="SUPFAM" id="SSF57997">
    <property type="entry name" value="Tropomyosin"/>
    <property type="match status" value="1"/>
</dbReference>
<evidence type="ECO:0000256" key="2">
    <source>
        <dbReference type="SAM" id="Phobius"/>
    </source>
</evidence>
<evidence type="ECO:0000256" key="1">
    <source>
        <dbReference type="SAM" id="Coils"/>
    </source>
</evidence>
<reference evidence="3 4" key="1">
    <citation type="journal article" date="2007" name="Archaea">
        <title>The genome of Hyperthermus butylicus: a sulfur-reducing, peptide fermenting, neutrophilic Crenarchaeote growing up to 108 degrees C.</title>
        <authorList>
            <person name="Brugger K."/>
            <person name="Chen L."/>
            <person name="Stark M."/>
            <person name="Zibat A."/>
            <person name="Redder P."/>
            <person name="Ruepp A."/>
            <person name="Awayez M."/>
            <person name="She Q."/>
            <person name="Garrett R.A."/>
            <person name="Klenk H.P."/>
        </authorList>
    </citation>
    <scope>NUCLEOTIDE SEQUENCE [LARGE SCALE GENOMIC DNA]</scope>
    <source>
        <strain evidence="4">DSM 5456 / JCM 9403 / PLM1-5</strain>
    </source>
</reference>
<dbReference type="EnsemblBacteria" id="ABM80840">
    <property type="protein sequence ID" value="ABM80840"/>
    <property type="gene ID" value="Hbut_0993"/>
</dbReference>
<feature type="transmembrane region" description="Helical" evidence="2">
    <location>
        <begin position="421"/>
        <end position="443"/>
    </location>
</feature>
<dbReference type="SUPFAM" id="SSF49464">
    <property type="entry name" value="Carboxypeptidase regulatory domain-like"/>
    <property type="match status" value="1"/>
</dbReference>
<dbReference type="EMBL" id="CP000493">
    <property type="protein sequence ID" value="ABM80840.1"/>
    <property type="molecule type" value="Genomic_DNA"/>
</dbReference>
<dbReference type="PANTHER" id="PTHR43941:SF1">
    <property type="entry name" value="STRUCTURAL MAINTENANCE OF CHROMOSOMES PROTEIN 2"/>
    <property type="match status" value="1"/>
</dbReference>
<dbReference type="InterPro" id="IPR008969">
    <property type="entry name" value="CarboxyPept-like_regulatory"/>
</dbReference>
<dbReference type="eggNOG" id="arCOG00372">
    <property type="taxonomic scope" value="Archaea"/>
</dbReference>
<proteinExistence type="predicted"/>
<dbReference type="Gene3D" id="1.20.1170.10">
    <property type="match status" value="1"/>
</dbReference>
<keyword evidence="2" id="KW-0472">Membrane</keyword>
<dbReference type="HOGENOM" id="CLU_610624_0_0_2"/>
<dbReference type="eggNOG" id="arCOG02088">
    <property type="taxonomic scope" value="Archaea"/>
</dbReference>
<keyword evidence="1" id="KW-0175">Coiled coil</keyword>
<dbReference type="AlphaFoldDB" id="A2BLH9"/>
<name>A2BLH9_HYPBU</name>
<keyword evidence="4" id="KW-1185">Reference proteome</keyword>
<gene>
    <name evidence="3" type="ordered locus">Hbut_0993</name>
</gene>
<keyword evidence="2" id="KW-0812">Transmembrane</keyword>
<accession>A2BLH9</accession>
<dbReference type="KEGG" id="hbu:Hbut_0993"/>
<dbReference type="Pfam" id="PF13620">
    <property type="entry name" value="CarboxypepD_reg"/>
    <property type="match status" value="1"/>
</dbReference>
<evidence type="ECO:0000313" key="3">
    <source>
        <dbReference type="EMBL" id="ABM80840.1"/>
    </source>
</evidence>
<protein>
    <submittedName>
        <fullName evidence="3">Universally conserved protein</fullName>
    </submittedName>
</protein>
<dbReference type="Proteomes" id="UP000002593">
    <property type="component" value="Chromosome"/>
</dbReference>
<sequence length="448" mass="48244">MKTRMILASLAVLIFAFSTIAMAASNYASYGPVEFYTDKASYLPGETVRFTIVIHDRTDFLDRIDIYILRNGQVEYLWHYPADNGTGVVFYLQNVNGNSVITFSKAFSESGSYEARIAIPSLNVAANALAITFTVGPRYEIAGIVVDEEGTPVAGATVTVLETGDQVTTNSTGGFSVGVSSPGNYTLYVKANDFLPTTVTVTVEDVGTTNAGTIAIESVAHAITTIRQELEDVKAVLTQLEANLTSLTEDYQAAIEDIYNSIASLSDRLTAVESAASQLQSSLSSLNATVSQLQEMLGELQSQLSSLAQQLGELSKGLSVLAQDLNAKIEKLNSEITKIKEAYATKDELNTAINNVNSRIDQEKASLEQQISALNEEINKLKQRLDQLESATIQQLSNNIQQLTSELQSLSDKIDSASRTALIAVILAVIGIVVAVVATVLVYRKITA</sequence>
<dbReference type="PANTHER" id="PTHR43941">
    <property type="entry name" value="STRUCTURAL MAINTENANCE OF CHROMOSOMES PROTEIN 2"/>
    <property type="match status" value="1"/>
</dbReference>
<dbReference type="Gene3D" id="2.60.40.1120">
    <property type="entry name" value="Carboxypeptidase-like, regulatory domain"/>
    <property type="match status" value="1"/>
</dbReference>
<dbReference type="Gene3D" id="1.20.5.300">
    <property type="match status" value="2"/>
</dbReference>